<evidence type="ECO:0000313" key="1">
    <source>
        <dbReference type="EMBL" id="OXA59312.1"/>
    </source>
</evidence>
<proteinExistence type="predicted"/>
<name>A0A226ENV2_FOLCA</name>
<reference evidence="1 2" key="1">
    <citation type="submission" date="2015-12" db="EMBL/GenBank/DDBJ databases">
        <title>The genome of Folsomia candida.</title>
        <authorList>
            <person name="Faddeeva A."/>
            <person name="Derks M.F."/>
            <person name="Anvar Y."/>
            <person name="Smit S."/>
            <person name="Van Straalen N."/>
            <person name="Roelofs D."/>
        </authorList>
    </citation>
    <scope>NUCLEOTIDE SEQUENCE [LARGE SCALE GENOMIC DNA]</scope>
    <source>
        <strain evidence="1 2">VU population</strain>
        <tissue evidence="1">Whole body</tissue>
    </source>
</reference>
<gene>
    <name evidence="1" type="ORF">Fcan01_04132</name>
</gene>
<dbReference type="OMA" id="NEEHYAT"/>
<dbReference type="Gene3D" id="3.40.630.30">
    <property type="match status" value="1"/>
</dbReference>
<dbReference type="AlphaFoldDB" id="A0A226ENV2"/>
<dbReference type="STRING" id="158441.A0A226ENV2"/>
<dbReference type="PANTHER" id="PTHR20905">
    <property type="entry name" value="N-ACETYLTRANSFERASE-RELATED"/>
    <property type="match status" value="1"/>
</dbReference>
<accession>A0A226ENV2</accession>
<dbReference type="EMBL" id="LNIX01000002">
    <property type="protein sequence ID" value="OXA59312.1"/>
    <property type="molecule type" value="Genomic_DNA"/>
</dbReference>
<keyword evidence="1" id="KW-0808">Transferase</keyword>
<dbReference type="PANTHER" id="PTHR20905:SF1">
    <property type="entry name" value="AT07410P-RELATED"/>
    <property type="match status" value="1"/>
</dbReference>
<dbReference type="Proteomes" id="UP000198287">
    <property type="component" value="Unassembled WGS sequence"/>
</dbReference>
<organism evidence="1 2">
    <name type="scientific">Folsomia candida</name>
    <name type="common">Springtail</name>
    <dbReference type="NCBI Taxonomy" id="158441"/>
    <lineage>
        <taxon>Eukaryota</taxon>
        <taxon>Metazoa</taxon>
        <taxon>Ecdysozoa</taxon>
        <taxon>Arthropoda</taxon>
        <taxon>Hexapoda</taxon>
        <taxon>Collembola</taxon>
        <taxon>Entomobryomorpha</taxon>
        <taxon>Isotomoidea</taxon>
        <taxon>Isotomidae</taxon>
        <taxon>Proisotominae</taxon>
        <taxon>Folsomia</taxon>
    </lineage>
</organism>
<keyword evidence="2" id="KW-1185">Reference proteome</keyword>
<sequence>MASTWSSSDLFALVEGPWKEDYLIKRILPEDLSRVLEHVRTHFLQDEPTCNLLLTQRRRRRREKEGCSNNTDQLLFEEEIQSLVRIVVRDELSFLVEDVNTGELAAIRITYRSTKATDFPIFSSPCMKELFRLTNLLEKEANLFEKFGVGEIARFFIASCTPKYRRRGITTELYRRSLIFLKASGFRLAESMFTNPFTRCCAVKFGFQEVVRIEYKDYRNENDDGFVFRGESSQHHFAAIMVKVL</sequence>
<dbReference type="InterPro" id="IPR016181">
    <property type="entry name" value="Acyl_CoA_acyltransferase"/>
</dbReference>
<comment type="caution">
    <text evidence="1">The sequence shown here is derived from an EMBL/GenBank/DDBJ whole genome shotgun (WGS) entry which is preliminary data.</text>
</comment>
<dbReference type="GO" id="GO:0008080">
    <property type="term" value="F:N-acetyltransferase activity"/>
    <property type="evidence" value="ECO:0007669"/>
    <property type="project" value="TreeGrafter"/>
</dbReference>
<dbReference type="SUPFAM" id="SSF55729">
    <property type="entry name" value="Acyl-CoA N-acyltransferases (Nat)"/>
    <property type="match status" value="1"/>
</dbReference>
<dbReference type="OrthoDB" id="8113373at2759"/>
<evidence type="ECO:0000313" key="2">
    <source>
        <dbReference type="Proteomes" id="UP000198287"/>
    </source>
</evidence>
<protein>
    <submittedName>
        <fullName evidence="1">Dopamine N-acetyltransferase</fullName>
    </submittedName>
</protein>